<comment type="cofactor">
    <cofactor evidence="1">
        <name>Ca(2+)</name>
        <dbReference type="ChEBI" id="CHEBI:29108"/>
    </cofactor>
</comment>
<gene>
    <name evidence="10" type="ORF">GCM10009754_08990</name>
</gene>
<evidence type="ECO:0000256" key="1">
    <source>
        <dbReference type="ARBA" id="ARBA00001913"/>
    </source>
</evidence>
<keyword evidence="5" id="KW-0720">Serine protease</keyword>
<evidence type="ECO:0000256" key="4">
    <source>
        <dbReference type="ARBA" id="ARBA00022801"/>
    </source>
</evidence>
<accession>A0ABN2Q400</accession>
<dbReference type="Pfam" id="PF00082">
    <property type="entry name" value="Peptidase_S8"/>
    <property type="match status" value="1"/>
</dbReference>
<dbReference type="Pfam" id="PF09286">
    <property type="entry name" value="Pro-kuma_activ"/>
    <property type="match status" value="1"/>
</dbReference>
<dbReference type="CDD" id="cd11377">
    <property type="entry name" value="Pro-peptidase_S53"/>
    <property type="match status" value="1"/>
</dbReference>
<feature type="region of interest" description="Disordered" evidence="8">
    <location>
        <begin position="173"/>
        <end position="196"/>
    </location>
</feature>
<dbReference type="PANTHER" id="PTHR14218:SF15">
    <property type="entry name" value="TRIPEPTIDYL-PEPTIDASE 1"/>
    <property type="match status" value="1"/>
</dbReference>
<evidence type="ECO:0000313" key="10">
    <source>
        <dbReference type="EMBL" id="GAA1943745.1"/>
    </source>
</evidence>
<organism evidence="10 11">
    <name type="scientific">Amycolatopsis minnesotensis</name>
    <dbReference type="NCBI Taxonomy" id="337894"/>
    <lineage>
        <taxon>Bacteria</taxon>
        <taxon>Bacillati</taxon>
        <taxon>Actinomycetota</taxon>
        <taxon>Actinomycetes</taxon>
        <taxon>Pseudonocardiales</taxon>
        <taxon>Pseudonocardiaceae</taxon>
        <taxon>Amycolatopsis</taxon>
    </lineage>
</organism>
<keyword evidence="6" id="KW-0106">Calcium</keyword>
<sequence length="640" mass="66692">MTLTTAGAATATAAPDRVPLIGTSFTDGLVDQGPVPDGTPVAQTVYLAVKDPDGLARRAKAVSDPASPGYGRFLGRDRIRETTRLDRAQVDRVRAWLTGAGLSVTEPDWRHLAVTGTFGQLNKAFAVTFHDYVYPPESGIKGHYLISTTNLSVPAELGALVLGVGQDTILVRDSDPAAPRRSTGRSPRVDAGAAEECSKYWGQRPATGVPKVNGATPPLKPCGYTPKQLRHAYGLDKLGVTGAGQTVAVVASSMDTLEKDINTWSDRVGTQRLRPGQFTRVPSPDGSPPEGPGDGGYGAMIEATIDAESVHGIAPDANIVAIGQSTAQGGNLLASLGYALDHTDASIVSMSLANDPPPGLRKAFDQVYQEGALQGVGFYFCTGDGGYKINDTGGEWLNGYAGSTWVTGVGGTSVAIGKDGDREWETGWGDPVSPLSKDGKSWEEMQSTGGTGGGRATGQPQPWYQRGVVPDRYATTSDGSRGRVGPDVAFDADPVTGMVVGGTPLNGSPATDPGTWHYVEHTFGGTSLSTPLFAGVQALAQQANGGKRFGFANPVLYQRAGTPAFRDVTAYRLPNGDPATAVVYGSDPSGGKTPELHHFLATQWVGPVGDARPPEVAPGFDTETGLGTPTGAYLRSFAGH</sequence>
<evidence type="ECO:0000313" key="11">
    <source>
        <dbReference type="Proteomes" id="UP001501116"/>
    </source>
</evidence>
<comment type="caution">
    <text evidence="10">The sequence shown here is derived from an EMBL/GenBank/DDBJ whole genome shotgun (WGS) entry which is preliminary data.</text>
</comment>
<keyword evidence="2" id="KW-0645">Protease</keyword>
<keyword evidence="7" id="KW-0865">Zymogen</keyword>
<dbReference type="Proteomes" id="UP001501116">
    <property type="component" value="Unassembled WGS sequence"/>
</dbReference>
<evidence type="ECO:0000256" key="2">
    <source>
        <dbReference type="ARBA" id="ARBA00022670"/>
    </source>
</evidence>
<feature type="region of interest" description="Disordered" evidence="8">
    <location>
        <begin position="418"/>
        <end position="465"/>
    </location>
</feature>
<keyword evidence="4" id="KW-0378">Hydrolase</keyword>
<dbReference type="PROSITE" id="PS00138">
    <property type="entry name" value="SUBTILASE_SER"/>
    <property type="match status" value="1"/>
</dbReference>
<dbReference type="PROSITE" id="PS51695">
    <property type="entry name" value="SEDOLISIN"/>
    <property type="match status" value="1"/>
</dbReference>
<dbReference type="InterPro" id="IPR050819">
    <property type="entry name" value="Tripeptidyl-peptidase_I"/>
</dbReference>
<evidence type="ECO:0000256" key="8">
    <source>
        <dbReference type="SAM" id="MobiDB-lite"/>
    </source>
</evidence>
<dbReference type="InterPro" id="IPR015366">
    <property type="entry name" value="S53_propep"/>
</dbReference>
<evidence type="ECO:0000256" key="7">
    <source>
        <dbReference type="ARBA" id="ARBA00023145"/>
    </source>
</evidence>
<dbReference type="SUPFAM" id="SSF54897">
    <property type="entry name" value="Protease propeptides/inhibitors"/>
    <property type="match status" value="1"/>
</dbReference>
<protein>
    <submittedName>
        <fullName evidence="10">S53 family peptidase</fullName>
    </submittedName>
</protein>
<dbReference type="EMBL" id="BAAANN010000003">
    <property type="protein sequence ID" value="GAA1943745.1"/>
    <property type="molecule type" value="Genomic_DNA"/>
</dbReference>
<evidence type="ECO:0000256" key="3">
    <source>
        <dbReference type="ARBA" id="ARBA00022723"/>
    </source>
</evidence>
<reference evidence="10 11" key="1">
    <citation type="journal article" date="2019" name="Int. J. Syst. Evol. Microbiol.">
        <title>The Global Catalogue of Microorganisms (GCM) 10K type strain sequencing project: providing services to taxonomists for standard genome sequencing and annotation.</title>
        <authorList>
            <consortium name="The Broad Institute Genomics Platform"/>
            <consortium name="The Broad Institute Genome Sequencing Center for Infectious Disease"/>
            <person name="Wu L."/>
            <person name="Ma J."/>
        </authorList>
    </citation>
    <scope>NUCLEOTIDE SEQUENCE [LARGE SCALE GENOMIC DNA]</scope>
    <source>
        <strain evidence="10 11">JCM 14545</strain>
    </source>
</reference>
<name>A0ABN2Q400_9PSEU</name>
<keyword evidence="3" id="KW-0479">Metal-binding</keyword>
<evidence type="ECO:0000256" key="5">
    <source>
        <dbReference type="ARBA" id="ARBA00022825"/>
    </source>
</evidence>
<dbReference type="PANTHER" id="PTHR14218">
    <property type="entry name" value="PROTEASE S8 TRIPEPTIDYL PEPTIDASE I CLN2"/>
    <property type="match status" value="1"/>
</dbReference>
<evidence type="ECO:0000256" key="6">
    <source>
        <dbReference type="ARBA" id="ARBA00022837"/>
    </source>
</evidence>
<dbReference type="SMART" id="SM00944">
    <property type="entry name" value="Pro-kuma_activ"/>
    <property type="match status" value="1"/>
</dbReference>
<dbReference type="CDD" id="cd04056">
    <property type="entry name" value="Peptidases_S53"/>
    <property type="match status" value="1"/>
</dbReference>
<dbReference type="InterPro" id="IPR000209">
    <property type="entry name" value="Peptidase_S8/S53_dom"/>
</dbReference>
<dbReference type="Gene3D" id="3.40.50.200">
    <property type="entry name" value="Peptidase S8/S53 domain"/>
    <property type="match status" value="1"/>
</dbReference>
<dbReference type="InterPro" id="IPR036852">
    <property type="entry name" value="Peptidase_S8/S53_dom_sf"/>
</dbReference>
<dbReference type="InterPro" id="IPR030400">
    <property type="entry name" value="Sedolisin_dom"/>
</dbReference>
<feature type="region of interest" description="Disordered" evidence="8">
    <location>
        <begin position="269"/>
        <end position="296"/>
    </location>
</feature>
<keyword evidence="11" id="KW-1185">Reference proteome</keyword>
<dbReference type="SUPFAM" id="SSF52743">
    <property type="entry name" value="Subtilisin-like"/>
    <property type="match status" value="1"/>
</dbReference>
<feature type="domain" description="Peptidase S53" evidence="9">
    <location>
        <begin position="223"/>
        <end position="640"/>
    </location>
</feature>
<evidence type="ECO:0000259" key="9">
    <source>
        <dbReference type="PROSITE" id="PS51695"/>
    </source>
</evidence>
<proteinExistence type="predicted"/>
<dbReference type="InterPro" id="IPR023828">
    <property type="entry name" value="Peptidase_S8_Ser-AS"/>
</dbReference>